<accession>A0A9Q1F183</accession>
<comment type="caution">
    <text evidence="1">The sequence shown here is derived from an EMBL/GenBank/DDBJ whole genome shotgun (WGS) entry which is preliminary data.</text>
</comment>
<dbReference type="Proteomes" id="UP001152622">
    <property type="component" value="Chromosome 10"/>
</dbReference>
<protein>
    <submittedName>
        <fullName evidence="1">Uncharacterized protein</fullName>
    </submittedName>
</protein>
<evidence type="ECO:0000313" key="1">
    <source>
        <dbReference type="EMBL" id="KAJ8349059.1"/>
    </source>
</evidence>
<sequence length="157" mass="17467">MSGTDYSKPELDLGLRNGFQAGTGLDRWCEIHTWTGLELDREVHSGNGFWNGTCSKPELDFKRKVNFTPGLDWNWTGRSTLEAGTGTELVPSRNWTLRKGELRPGTGLELDQEIHSGNRRVSGSGPSPQGVAHSVRPSFFFSDSGISGRWKYTYTES</sequence>
<keyword evidence="2" id="KW-1185">Reference proteome</keyword>
<proteinExistence type="predicted"/>
<gene>
    <name evidence="1" type="ORF">SKAU_G00276480</name>
</gene>
<reference evidence="1" key="1">
    <citation type="journal article" date="2023" name="Science">
        <title>Genome structures resolve the early diversification of teleost fishes.</title>
        <authorList>
            <person name="Parey E."/>
            <person name="Louis A."/>
            <person name="Montfort J."/>
            <person name="Bouchez O."/>
            <person name="Roques C."/>
            <person name="Iampietro C."/>
            <person name="Lluch J."/>
            <person name="Castinel A."/>
            <person name="Donnadieu C."/>
            <person name="Desvignes T."/>
            <person name="Floi Bucao C."/>
            <person name="Jouanno E."/>
            <person name="Wen M."/>
            <person name="Mejri S."/>
            <person name="Dirks R."/>
            <person name="Jansen H."/>
            <person name="Henkel C."/>
            <person name="Chen W.J."/>
            <person name="Zahm M."/>
            <person name="Cabau C."/>
            <person name="Klopp C."/>
            <person name="Thompson A.W."/>
            <person name="Robinson-Rechavi M."/>
            <person name="Braasch I."/>
            <person name="Lecointre G."/>
            <person name="Bobe J."/>
            <person name="Postlethwait J.H."/>
            <person name="Berthelot C."/>
            <person name="Roest Crollius H."/>
            <person name="Guiguen Y."/>
        </authorList>
    </citation>
    <scope>NUCLEOTIDE SEQUENCE</scope>
    <source>
        <strain evidence="1">WJC10195</strain>
    </source>
</reference>
<organism evidence="1 2">
    <name type="scientific">Synaphobranchus kaupii</name>
    <name type="common">Kaup's arrowtooth eel</name>
    <dbReference type="NCBI Taxonomy" id="118154"/>
    <lineage>
        <taxon>Eukaryota</taxon>
        <taxon>Metazoa</taxon>
        <taxon>Chordata</taxon>
        <taxon>Craniata</taxon>
        <taxon>Vertebrata</taxon>
        <taxon>Euteleostomi</taxon>
        <taxon>Actinopterygii</taxon>
        <taxon>Neopterygii</taxon>
        <taxon>Teleostei</taxon>
        <taxon>Anguilliformes</taxon>
        <taxon>Synaphobranchidae</taxon>
        <taxon>Synaphobranchus</taxon>
    </lineage>
</organism>
<dbReference type="AlphaFoldDB" id="A0A9Q1F183"/>
<dbReference type="EMBL" id="JAINUF010000010">
    <property type="protein sequence ID" value="KAJ8349059.1"/>
    <property type="molecule type" value="Genomic_DNA"/>
</dbReference>
<evidence type="ECO:0000313" key="2">
    <source>
        <dbReference type="Proteomes" id="UP001152622"/>
    </source>
</evidence>
<name>A0A9Q1F183_SYNKA</name>